<comment type="caution">
    <text evidence="2">The sequence shown here is derived from an EMBL/GenBank/DDBJ whole genome shotgun (WGS) entry which is preliminary data.</text>
</comment>
<evidence type="ECO:0000313" key="2">
    <source>
        <dbReference type="EMBL" id="MDP9893006.1"/>
    </source>
</evidence>
<gene>
    <name evidence="2" type="ORF">J2W31_002117</name>
</gene>
<dbReference type="RefSeq" id="WP_306878034.1">
    <property type="nucleotide sequence ID" value="NZ_JAUSRD010000004.1"/>
</dbReference>
<dbReference type="Proteomes" id="UP001242045">
    <property type="component" value="Unassembled WGS sequence"/>
</dbReference>
<accession>A0AAW8CZE9</accession>
<dbReference type="AlphaFoldDB" id="A0AAW8CZE9"/>
<feature type="chain" id="PRO_5043868919" evidence="1">
    <location>
        <begin position="31"/>
        <end position="211"/>
    </location>
</feature>
<reference evidence="2" key="1">
    <citation type="submission" date="2023-07" db="EMBL/GenBank/DDBJ databases">
        <title>Sorghum-associated microbial communities from plants grown in Nebraska, USA.</title>
        <authorList>
            <person name="Schachtman D."/>
        </authorList>
    </citation>
    <scope>NUCLEOTIDE SEQUENCE</scope>
    <source>
        <strain evidence="2">DS3754</strain>
    </source>
</reference>
<evidence type="ECO:0000313" key="3">
    <source>
        <dbReference type="Proteomes" id="UP001242045"/>
    </source>
</evidence>
<organism evidence="2 3">
    <name type="scientific">Variovorax boronicumulans</name>
    <dbReference type="NCBI Taxonomy" id="436515"/>
    <lineage>
        <taxon>Bacteria</taxon>
        <taxon>Pseudomonadati</taxon>
        <taxon>Pseudomonadota</taxon>
        <taxon>Betaproteobacteria</taxon>
        <taxon>Burkholderiales</taxon>
        <taxon>Comamonadaceae</taxon>
        <taxon>Variovorax</taxon>
    </lineage>
</organism>
<proteinExistence type="predicted"/>
<dbReference type="EMBL" id="JAUSRD010000004">
    <property type="protein sequence ID" value="MDP9893006.1"/>
    <property type="molecule type" value="Genomic_DNA"/>
</dbReference>
<keyword evidence="1" id="KW-0732">Signal</keyword>
<name>A0AAW8CZE9_9BURK</name>
<sequence length="211" mass="22053">MKTAATQRSARLLSIATTVAAWAIAGTALAQGVLVPQAPAAAPQDTLTRAATSVGIKRCLPAITRLATLTVQGSRGHDVLLDWDRKRPDDGPMFSLVGIQYPNAGVAASITAIPGDGGSCTVSAERISVAPFTCQSVAEQELKDYQMTRLLPIYAVYTDPKEPTSSVSLIDSPPGCLVIRRYVEYGWRDPSAAAAAPAPAAAPAGQAPKRR</sequence>
<protein>
    <submittedName>
        <fullName evidence="2">Uncharacterized protein</fullName>
    </submittedName>
</protein>
<feature type="signal peptide" evidence="1">
    <location>
        <begin position="1"/>
        <end position="30"/>
    </location>
</feature>
<evidence type="ECO:0000256" key="1">
    <source>
        <dbReference type="SAM" id="SignalP"/>
    </source>
</evidence>